<dbReference type="PROSITE" id="PS50240">
    <property type="entry name" value="TRYPSIN_DOM"/>
    <property type="match status" value="1"/>
</dbReference>
<dbReference type="InterPro" id="IPR043504">
    <property type="entry name" value="Peptidase_S1_PA_chymotrypsin"/>
</dbReference>
<evidence type="ECO:0000256" key="4">
    <source>
        <dbReference type="ARBA" id="ARBA00023157"/>
    </source>
</evidence>
<evidence type="ECO:0000259" key="6">
    <source>
        <dbReference type="PROSITE" id="PS50240"/>
    </source>
</evidence>
<evidence type="ECO:0000256" key="3">
    <source>
        <dbReference type="ARBA" id="ARBA00022825"/>
    </source>
</evidence>
<protein>
    <recommendedName>
        <fullName evidence="6">Peptidase S1 domain-containing protein</fullName>
    </recommendedName>
</protein>
<dbReference type="OrthoDB" id="10059102at2759"/>
<dbReference type="PROSITE" id="PS00135">
    <property type="entry name" value="TRYPSIN_SER"/>
    <property type="match status" value="1"/>
</dbReference>
<accession>A0A8K0D141</accession>
<feature type="non-terminal residue" evidence="7">
    <location>
        <position position="1"/>
    </location>
</feature>
<reference evidence="7" key="1">
    <citation type="submission" date="2019-08" db="EMBL/GenBank/DDBJ databases">
        <title>The genome of the North American firefly Photinus pyralis.</title>
        <authorList>
            <consortium name="Photinus pyralis genome working group"/>
            <person name="Fallon T.R."/>
            <person name="Sander Lower S.E."/>
            <person name="Weng J.-K."/>
        </authorList>
    </citation>
    <scope>NUCLEOTIDE SEQUENCE</scope>
    <source>
        <strain evidence="7">TRF0915ILg1</strain>
        <tissue evidence="7">Whole body</tissue>
    </source>
</reference>
<dbReference type="SMART" id="SM00020">
    <property type="entry name" value="Tryp_SPc"/>
    <property type="match status" value="1"/>
</dbReference>
<keyword evidence="8" id="KW-1185">Reference proteome</keyword>
<evidence type="ECO:0000313" key="8">
    <source>
        <dbReference type="Proteomes" id="UP000801492"/>
    </source>
</evidence>
<dbReference type="Proteomes" id="UP000801492">
    <property type="component" value="Unassembled WGS sequence"/>
</dbReference>
<dbReference type="Gene3D" id="2.40.10.10">
    <property type="entry name" value="Trypsin-like serine proteases"/>
    <property type="match status" value="1"/>
</dbReference>
<name>A0A8K0D141_IGNLU</name>
<dbReference type="PANTHER" id="PTHR24276:SF91">
    <property type="entry name" value="AT26814P-RELATED"/>
    <property type="match status" value="1"/>
</dbReference>
<gene>
    <name evidence="7" type="ORF">ILUMI_08734</name>
</gene>
<evidence type="ECO:0000256" key="1">
    <source>
        <dbReference type="ARBA" id="ARBA00022670"/>
    </source>
</evidence>
<dbReference type="PANTHER" id="PTHR24276">
    <property type="entry name" value="POLYSERASE-RELATED"/>
    <property type="match status" value="1"/>
</dbReference>
<dbReference type="GO" id="GO:0004252">
    <property type="term" value="F:serine-type endopeptidase activity"/>
    <property type="evidence" value="ECO:0007669"/>
    <property type="project" value="InterPro"/>
</dbReference>
<dbReference type="PRINTS" id="PR00722">
    <property type="entry name" value="CHYMOTRYPSIN"/>
</dbReference>
<dbReference type="InterPro" id="IPR001314">
    <property type="entry name" value="Peptidase_S1A"/>
</dbReference>
<keyword evidence="3" id="KW-0720">Serine protease</keyword>
<organism evidence="7 8">
    <name type="scientific">Ignelater luminosus</name>
    <name type="common">Cucubano</name>
    <name type="synonym">Pyrophorus luminosus</name>
    <dbReference type="NCBI Taxonomy" id="2038154"/>
    <lineage>
        <taxon>Eukaryota</taxon>
        <taxon>Metazoa</taxon>
        <taxon>Ecdysozoa</taxon>
        <taxon>Arthropoda</taxon>
        <taxon>Hexapoda</taxon>
        <taxon>Insecta</taxon>
        <taxon>Pterygota</taxon>
        <taxon>Neoptera</taxon>
        <taxon>Endopterygota</taxon>
        <taxon>Coleoptera</taxon>
        <taxon>Polyphaga</taxon>
        <taxon>Elateriformia</taxon>
        <taxon>Elateroidea</taxon>
        <taxon>Elateridae</taxon>
        <taxon>Agrypninae</taxon>
        <taxon>Pyrophorini</taxon>
        <taxon>Ignelater</taxon>
    </lineage>
</organism>
<evidence type="ECO:0000313" key="7">
    <source>
        <dbReference type="EMBL" id="KAF2897440.1"/>
    </source>
</evidence>
<dbReference type="InterPro" id="IPR033116">
    <property type="entry name" value="TRYPSIN_SER"/>
</dbReference>
<evidence type="ECO:0000256" key="2">
    <source>
        <dbReference type="ARBA" id="ARBA00022801"/>
    </source>
</evidence>
<proteinExistence type="inferred from homology"/>
<feature type="domain" description="Peptidase S1" evidence="6">
    <location>
        <begin position="1"/>
        <end position="179"/>
    </location>
</feature>
<comment type="similarity">
    <text evidence="5">Belongs to the peptidase S1 family. CLIP subfamily.</text>
</comment>
<keyword evidence="2" id="KW-0378">Hydrolase</keyword>
<dbReference type="InterPro" id="IPR050430">
    <property type="entry name" value="Peptidase_S1"/>
</dbReference>
<dbReference type="FunFam" id="2.40.10.10:FF:000002">
    <property type="entry name" value="Transmembrane protease serine"/>
    <property type="match status" value="1"/>
</dbReference>
<sequence>SSALSLRVRVGSSIKGKGGHIASISRIIQHEKYDGRFVDYDIALLEVSEDLPLSTTIDEIQLADHEEEAGLTVAVTGWGALSEGGSSPTQLQKVLIDIITKEACKAAYGEEVITDRMLCAGGKGGKDSCQGDSGGPMIYDGKPIQLGVVSWGYGCAREGYPGVYSNIATLRQWIKDKSGV</sequence>
<dbReference type="CDD" id="cd00190">
    <property type="entry name" value="Tryp_SPc"/>
    <property type="match status" value="1"/>
</dbReference>
<dbReference type="AlphaFoldDB" id="A0A8K0D141"/>
<keyword evidence="4" id="KW-1015">Disulfide bond</keyword>
<dbReference type="InterPro" id="IPR009003">
    <property type="entry name" value="Peptidase_S1_PA"/>
</dbReference>
<dbReference type="SUPFAM" id="SSF50494">
    <property type="entry name" value="Trypsin-like serine proteases"/>
    <property type="match status" value="1"/>
</dbReference>
<comment type="caution">
    <text evidence="7">The sequence shown here is derived from an EMBL/GenBank/DDBJ whole genome shotgun (WGS) entry which is preliminary data.</text>
</comment>
<dbReference type="EMBL" id="VTPC01004163">
    <property type="protein sequence ID" value="KAF2897440.1"/>
    <property type="molecule type" value="Genomic_DNA"/>
</dbReference>
<keyword evidence="1" id="KW-0645">Protease</keyword>
<dbReference type="Pfam" id="PF00089">
    <property type="entry name" value="Trypsin"/>
    <property type="match status" value="1"/>
</dbReference>
<dbReference type="InterPro" id="IPR001254">
    <property type="entry name" value="Trypsin_dom"/>
</dbReference>
<dbReference type="GO" id="GO:0006508">
    <property type="term" value="P:proteolysis"/>
    <property type="evidence" value="ECO:0007669"/>
    <property type="project" value="UniProtKB-KW"/>
</dbReference>
<evidence type="ECO:0000256" key="5">
    <source>
        <dbReference type="ARBA" id="ARBA00024195"/>
    </source>
</evidence>